<dbReference type="Proteomes" id="UP000248259">
    <property type="component" value="Unassembled WGS sequence"/>
</dbReference>
<dbReference type="InterPro" id="IPR023506">
    <property type="entry name" value="Trans-aconitate_MeTrfase"/>
</dbReference>
<organism evidence="6 7">
    <name type="scientific">Parazoarcus communis SWub3 = DSM 12120</name>
    <dbReference type="NCBI Taxonomy" id="1121029"/>
    <lineage>
        <taxon>Bacteria</taxon>
        <taxon>Pseudomonadati</taxon>
        <taxon>Pseudomonadota</taxon>
        <taxon>Betaproteobacteria</taxon>
        <taxon>Rhodocyclales</taxon>
        <taxon>Zoogloeaceae</taxon>
        <taxon>Parazoarcus</taxon>
    </lineage>
</organism>
<keyword evidence="2 5" id="KW-0489">Methyltransferase</keyword>
<keyword evidence="4 5" id="KW-0949">S-adenosyl-L-methionine</keyword>
<evidence type="ECO:0000256" key="1">
    <source>
        <dbReference type="ARBA" id="ARBA00022490"/>
    </source>
</evidence>
<dbReference type="PANTHER" id="PTHR43861">
    <property type="entry name" value="TRANS-ACONITATE 2-METHYLTRANSFERASE-RELATED"/>
    <property type="match status" value="1"/>
</dbReference>
<dbReference type="HAMAP" id="MF_00560">
    <property type="entry name" value="Tran_acon_Me_trans"/>
    <property type="match status" value="1"/>
</dbReference>
<protein>
    <recommendedName>
        <fullName evidence="5">Trans-aconitate 2-methyltransferase</fullName>
        <ecNumber evidence="5">2.1.1.144</ecNumber>
    </recommendedName>
</protein>
<comment type="catalytic activity">
    <reaction evidence="5">
        <text>trans-aconitate + S-adenosyl-L-methionine = (E)-3-(methoxycarbonyl)pent-2-enedioate + S-adenosyl-L-homocysteine</text>
        <dbReference type="Rhea" id="RHEA:14969"/>
        <dbReference type="ChEBI" id="CHEBI:15708"/>
        <dbReference type="ChEBI" id="CHEBI:57470"/>
        <dbReference type="ChEBI" id="CHEBI:57856"/>
        <dbReference type="ChEBI" id="CHEBI:59789"/>
        <dbReference type="EC" id="2.1.1.144"/>
    </reaction>
</comment>
<dbReference type="AlphaFoldDB" id="A0A323V2T1"/>
<dbReference type="Pfam" id="PF13489">
    <property type="entry name" value="Methyltransf_23"/>
    <property type="match status" value="1"/>
</dbReference>
<evidence type="ECO:0000313" key="7">
    <source>
        <dbReference type="Proteomes" id="UP000248259"/>
    </source>
</evidence>
<dbReference type="PANTHER" id="PTHR43861:SF1">
    <property type="entry name" value="TRANS-ACONITATE 2-METHYLTRANSFERASE"/>
    <property type="match status" value="1"/>
</dbReference>
<comment type="function">
    <text evidence="5">Catalyzes the S-adenosylmethionine monomethyl esterification of trans-aconitate.</text>
</comment>
<dbReference type="Gene3D" id="1.10.150.290">
    <property type="entry name" value="S-adenosyl-L-methionine-dependent methyltransferases"/>
    <property type="match status" value="1"/>
</dbReference>
<evidence type="ECO:0000256" key="3">
    <source>
        <dbReference type="ARBA" id="ARBA00022679"/>
    </source>
</evidence>
<name>A0A323V2T1_9RHOO</name>
<accession>A0A323V2T1</accession>
<dbReference type="InterPro" id="IPR023149">
    <property type="entry name" value="Trans_acon_MeTrfase_C"/>
</dbReference>
<evidence type="ECO:0000256" key="2">
    <source>
        <dbReference type="ARBA" id="ARBA00022603"/>
    </source>
</evidence>
<dbReference type="CDD" id="cd02440">
    <property type="entry name" value="AdoMet_MTases"/>
    <property type="match status" value="1"/>
</dbReference>
<reference evidence="6 7" key="1">
    <citation type="submission" date="2018-06" db="EMBL/GenBank/DDBJ databases">
        <title>Azoarcus communis strain SWub3 genome.</title>
        <authorList>
            <person name="Zorraquino Salvo V."/>
            <person name="Toubiana D."/>
            <person name="Blumwald E."/>
        </authorList>
    </citation>
    <scope>NUCLEOTIDE SEQUENCE [LARGE SCALE GENOMIC DNA]</scope>
    <source>
        <strain evidence="6 7">SWub3</strain>
    </source>
</reference>
<keyword evidence="7" id="KW-1185">Reference proteome</keyword>
<keyword evidence="3 5" id="KW-0808">Transferase</keyword>
<evidence type="ECO:0000313" key="6">
    <source>
        <dbReference type="EMBL" id="PZA14448.1"/>
    </source>
</evidence>
<dbReference type="SUPFAM" id="SSF53335">
    <property type="entry name" value="S-adenosyl-L-methionine-dependent methyltransferases"/>
    <property type="match status" value="1"/>
</dbReference>
<keyword evidence="1 5" id="KW-0963">Cytoplasm</keyword>
<dbReference type="EC" id="2.1.1.144" evidence="5"/>
<comment type="subcellular location">
    <subcellularLocation>
        <location evidence="5">Cytoplasm</location>
    </subcellularLocation>
</comment>
<evidence type="ECO:0000256" key="5">
    <source>
        <dbReference type="HAMAP-Rule" id="MF_00560"/>
    </source>
</evidence>
<dbReference type="OrthoDB" id="9795085at2"/>
<dbReference type="Gene3D" id="3.40.50.150">
    <property type="entry name" value="Vaccinia Virus protein VP39"/>
    <property type="match status" value="1"/>
</dbReference>
<dbReference type="GO" id="GO:0032259">
    <property type="term" value="P:methylation"/>
    <property type="evidence" value="ECO:0007669"/>
    <property type="project" value="UniProtKB-KW"/>
</dbReference>
<dbReference type="GO" id="GO:0005737">
    <property type="term" value="C:cytoplasm"/>
    <property type="evidence" value="ECO:0007669"/>
    <property type="project" value="UniProtKB-SubCell"/>
</dbReference>
<dbReference type="GO" id="GO:0030798">
    <property type="term" value="F:trans-aconitate 2-methyltransferase activity"/>
    <property type="evidence" value="ECO:0007669"/>
    <property type="project" value="UniProtKB-UniRule"/>
</dbReference>
<proteinExistence type="inferred from homology"/>
<comment type="caution">
    <text evidence="6">The sequence shown here is derived from an EMBL/GenBank/DDBJ whole genome shotgun (WGS) entry which is preliminary data.</text>
</comment>
<evidence type="ECO:0000256" key="4">
    <source>
        <dbReference type="ARBA" id="ARBA00022691"/>
    </source>
</evidence>
<comment type="similarity">
    <text evidence="5">Belongs to the methyltransferase superfamily. Tam family.</text>
</comment>
<dbReference type="EMBL" id="QKOE01000031">
    <property type="protein sequence ID" value="PZA14448.1"/>
    <property type="molecule type" value="Genomic_DNA"/>
</dbReference>
<dbReference type="InterPro" id="IPR029063">
    <property type="entry name" value="SAM-dependent_MTases_sf"/>
</dbReference>
<gene>
    <name evidence="5" type="primary">tam</name>
    <name evidence="6" type="ORF">DNK49_21735</name>
</gene>
<dbReference type="RefSeq" id="WP_110529888.1">
    <property type="nucleotide sequence ID" value="NZ_QKOE01000031.1"/>
</dbReference>
<sequence length="263" mass="29322">MAWDPDRYLAFGDLRSRPALDLLARIPLSAPSRVVDLGCGPGTVTTLLRQRWPEARLTGVDRSAEMLARAAALDGGVEWVEADLSSWQGEPSFDLIFSNAALHWLDGHAELFPRLQSMLAPGGVLAVQMPANFDADSHRLIRELAASSRWRDRVANARMGSVLTVEAYHDLLAGGFQSVEIWETRYLQVLRGEDAVLQWLSGTTLLPYLDCLSDDERDVFIGQLRPLLRQAYPMRGDGRVLFPFKRVFMVAVGAHAHVSRETR</sequence>